<organism evidence="3 4">
    <name type="scientific">Acer negundo</name>
    <name type="common">Box elder</name>
    <dbReference type="NCBI Taxonomy" id="4023"/>
    <lineage>
        <taxon>Eukaryota</taxon>
        <taxon>Viridiplantae</taxon>
        <taxon>Streptophyta</taxon>
        <taxon>Embryophyta</taxon>
        <taxon>Tracheophyta</taxon>
        <taxon>Spermatophyta</taxon>
        <taxon>Magnoliopsida</taxon>
        <taxon>eudicotyledons</taxon>
        <taxon>Gunneridae</taxon>
        <taxon>Pentapetalae</taxon>
        <taxon>rosids</taxon>
        <taxon>malvids</taxon>
        <taxon>Sapindales</taxon>
        <taxon>Sapindaceae</taxon>
        <taxon>Hippocastanoideae</taxon>
        <taxon>Acereae</taxon>
        <taxon>Acer</taxon>
    </lineage>
</organism>
<reference evidence="3" key="2">
    <citation type="submission" date="2023-02" db="EMBL/GenBank/DDBJ databases">
        <authorList>
            <person name="Swenson N.G."/>
            <person name="Wegrzyn J.L."/>
            <person name="Mcevoy S.L."/>
        </authorList>
    </citation>
    <scope>NUCLEOTIDE SEQUENCE</scope>
    <source>
        <strain evidence="3">91603</strain>
        <tissue evidence="3">Leaf</tissue>
    </source>
</reference>
<feature type="region of interest" description="Disordered" evidence="1">
    <location>
        <begin position="1"/>
        <end position="30"/>
    </location>
</feature>
<feature type="compositionally biased region" description="Low complexity" evidence="1">
    <location>
        <begin position="1"/>
        <end position="12"/>
    </location>
</feature>
<sequence length="120" mass="13620">MASCRSSDSSYSDPTHQSPSNSGDGGGVRMMSTKWRDKHLSFINFISSFLTANSFCLNFVLIAPDLIFNCGGLQFVCFCNELGFQWQRHNLQQKLKEQFAHLYVVVTLPTRELNESFVRS</sequence>
<keyword evidence="2" id="KW-0812">Transmembrane</keyword>
<reference evidence="3" key="1">
    <citation type="journal article" date="2022" name="Plant J.">
        <title>Strategies of tolerance reflected in two North American maple genomes.</title>
        <authorList>
            <person name="McEvoy S.L."/>
            <person name="Sezen U.U."/>
            <person name="Trouern-Trend A."/>
            <person name="McMahon S.M."/>
            <person name="Schaberg P.G."/>
            <person name="Yang J."/>
            <person name="Wegrzyn J.L."/>
            <person name="Swenson N.G."/>
        </authorList>
    </citation>
    <scope>NUCLEOTIDE SEQUENCE</scope>
    <source>
        <strain evidence="3">91603</strain>
    </source>
</reference>
<comment type="caution">
    <text evidence="3">The sequence shown here is derived from an EMBL/GenBank/DDBJ whole genome shotgun (WGS) entry which is preliminary data.</text>
</comment>
<keyword evidence="2" id="KW-0472">Membrane</keyword>
<dbReference type="PANTHER" id="PTHR37394">
    <property type="entry name" value="PROTEIN PARTING DANCERS"/>
    <property type="match status" value="1"/>
</dbReference>
<gene>
    <name evidence="3" type="ORF">LWI28_026650</name>
</gene>
<dbReference type="GO" id="GO:0000712">
    <property type="term" value="P:resolution of meiotic recombination intermediates"/>
    <property type="evidence" value="ECO:0007669"/>
    <property type="project" value="InterPro"/>
</dbReference>
<evidence type="ECO:0000256" key="2">
    <source>
        <dbReference type="SAM" id="Phobius"/>
    </source>
</evidence>
<accession>A0AAD5NYI9</accession>
<keyword evidence="2" id="KW-1133">Transmembrane helix</keyword>
<evidence type="ECO:0000313" key="3">
    <source>
        <dbReference type="EMBL" id="KAI9187309.1"/>
    </source>
</evidence>
<evidence type="ECO:0000256" key="1">
    <source>
        <dbReference type="SAM" id="MobiDB-lite"/>
    </source>
</evidence>
<dbReference type="InterPro" id="IPR039172">
    <property type="entry name" value="PTD"/>
</dbReference>
<name>A0AAD5NYI9_ACENE</name>
<dbReference type="Proteomes" id="UP001064489">
    <property type="component" value="Chromosome 3"/>
</dbReference>
<protein>
    <submittedName>
        <fullName evidence="3">Uncharacterized protein</fullName>
    </submittedName>
</protein>
<proteinExistence type="predicted"/>
<keyword evidence="4" id="KW-1185">Reference proteome</keyword>
<feature type="transmembrane region" description="Helical" evidence="2">
    <location>
        <begin position="39"/>
        <end position="60"/>
    </location>
</feature>
<feature type="compositionally biased region" description="Polar residues" evidence="1">
    <location>
        <begin position="13"/>
        <end position="22"/>
    </location>
</feature>
<dbReference type="EMBL" id="JAJSOW010000100">
    <property type="protein sequence ID" value="KAI9187309.1"/>
    <property type="molecule type" value="Genomic_DNA"/>
</dbReference>
<dbReference type="PANTHER" id="PTHR37394:SF1">
    <property type="entry name" value="PROTEIN PARTING DANCERS"/>
    <property type="match status" value="1"/>
</dbReference>
<evidence type="ECO:0000313" key="4">
    <source>
        <dbReference type="Proteomes" id="UP001064489"/>
    </source>
</evidence>
<dbReference type="AlphaFoldDB" id="A0AAD5NYI9"/>